<dbReference type="InterPro" id="IPR000537">
    <property type="entry name" value="UbiA_prenyltransferase"/>
</dbReference>
<dbReference type="AlphaFoldDB" id="A0A6I3M508"/>
<evidence type="ECO:0000313" key="7">
    <source>
        <dbReference type="Proteomes" id="UP000433071"/>
    </source>
</evidence>
<evidence type="ECO:0000256" key="5">
    <source>
        <dbReference type="SAM" id="Phobius"/>
    </source>
</evidence>
<evidence type="ECO:0000256" key="1">
    <source>
        <dbReference type="ARBA" id="ARBA00004141"/>
    </source>
</evidence>
<keyword evidence="6" id="KW-0808">Transferase</keyword>
<proteinExistence type="predicted"/>
<feature type="transmembrane region" description="Helical" evidence="5">
    <location>
        <begin position="256"/>
        <end position="279"/>
    </location>
</feature>
<comment type="subcellular location">
    <subcellularLocation>
        <location evidence="1">Membrane</location>
        <topology evidence="1">Multi-pass membrane protein</topology>
    </subcellularLocation>
</comment>
<dbReference type="GO" id="GO:0016020">
    <property type="term" value="C:membrane"/>
    <property type="evidence" value="ECO:0007669"/>
    <property type="project" value="UniProtKB-SubCell"/>
</dbReference>
<dbReference type="Proteomes" id="UP000433071">
    <property type="component" value="Unassembled WGS sequence"/>
</dbReference>
<keyword evidence="7" id="KW-1185">Reference proteome</keyword>
<comment type="caution">
    <text evidence="6">The sequence shown here is derived from an EMBL/GenBank/DDBJ whole genome shotgun (WGS) entry which is preliminary data.</text>
</comment>
<dbReference type="Pfam" id="PF01040">
    <property type="entry name" value="UbiA"/>
    <property type="match status" value="1"/>
</dbReference>
<evidence type="ECO:0000256" key="3">
    <source>
        <dbReference type="ARBA" id="ARBA00022989"/>
    </source>
</evidence>
<dbReference type="Gene3D" id="1.10.357.140">
    <property type="entry name" value="UbiA prenyltransferase"/>
    <property type="match status" value="1"/>
</dbReference>
<sequence length="280" mass="28109">MSTPGALWRSSHPGPTSVVTALALALGWSAGLDPARIGLLALAVFAGQLSVGISNDAIDAPRDRLASRPDKPIARGEVGLRVAWGAALAALASALVLSALLGWATLAAHALALGSAWAYNAWLKSTAASIVPFLVSFGIFPSLATLSAPEPAVAPAWAWIAGAAFGAAVHLTNVLPDLEQDAATGVRGLPHRWGPRVATSVAAGAVVVGAGVALVGSSGGELSNVAPLSWACFAGVVVVATTALTTAFLRPPSRTLFRLVMLAALLMAAEVLAAGRVLAT</sequence>
<keyword evidence="2 5" id="KW-0812">Transmembrane</keyword>
<organism evidence="6 7">
    <name type="scientific">Agromyces bracchium</name>
    <dbReference type="NCBI Taxonomy" id="88376"/>
    <lineage>
        <taxon>Bacteria</taxon>
        <taxon>Bacillati</taxon>
        <taxon>Actinomycetota</taxon>
        <taxon>Actinomycetes</taxon>
        <taxon>Micrococcales</taxon>
        <taxon>Microbacteriaceae</taxon>
        <taxon>Agromyces</taxon>
    </lineage>
</organism>
<dbReference type="GO" id="GO:0016765">
    <property type="term" value="F:transferase activity, transferring alkyl or aryl (other than methyl) groups"/>
    <property type="evidence" value="ECO:0007669"/>
    <property type="project" value="InterPro"/>
</dbReference>
<reference evidence="6 7" key="1">
    <citation type="submission" date="2019-11" db="EMBL/GenBank/DDBJ databases">
        <title>Agromyces kandeliae sp. nov., isolated from mangrove soil.</title>
        <authorList>
            <person name="Wang R."/>
        </authorList>
    </citation>
    <scope>NUCLEOTIDE SEQUENCE [LARGE SCALE GENOMIC DNA]</scope>
    <source>
        <strain evidence="6 7">JCM 11433</strain>
    </source>
</reference>
<protein>
    <submittedName>
        <fullName evidence="6">1,4-dihydroxy-2-naphthoate prenyltransferase</fullName>
    </submittedName>
</protein>
<gene>
    <name evidence="6" type="ORF">GJ743_08690</name>
</gene>
<feature type="transmembrane region" description="Helical" evidence="5">
    <location>
        <begin position="197"/>
        <end position="216"/>
    </location>
</feature>
<dbReference type="RefSeq" id="WP_328288975.1">
    <property type="nucleotide sequence ID" value="NZ_BAAAIB010000007.1"/>
</dbReference>
<accession>A0A6I3M508</accession>
<name>A0A6I3M508_9MICO</name>
<evidence type="ECO:0000256" key="2">
    <source>
        <dbReference type="ARBA" id="ARBA00022692"/>
    </source>
</evidence>
<keyword evidence="4 5" id="KW-0472">Membrane</keyword>
<dbReference type="EMBL" id="WMLB01000022">
    <property type="protein sequence ID" value="MTH68444.1"/>
    <property type="molecule type" value="Genomic_DNA"/>
</dbReference>
<evidence type="ECO:0000313" key="6">
    <source>
        <dbReference type="EMBL" id="MTH68444.1"/>
    </source>
</evidence>
<keyword evidence="3 5" id="KW-1133">Transmembrane helix</keyword>
<dbReference type="CDD" id="cd13956">
    <property type="entry name" value="PT_UbiA"/>
    <property type="match status" value="1"/>
</dbReference>
<feature type="transmembrane region" description="Helical" evidence="5">
    <location>
        <begin position="228"/>
        <end position="249"/>
    </location>
</feature>
<feature type="transmembrane region" description="Helical" evidence="5">
    <location>
        <begin position="78"/>
        <end position="95"/>
    </location>
</feature>
<feature type="transmembrane region" description="Helical" evidence="5">
    <location>
        <begin position="156"/>
        <end position="176"/>
    </location>
</feature>
<evidence type="ECO:0000256" key="4">
    <source>
        <dbReference type="ARBA" id="ARBA00023136"/>
    </source>
</evidence>
<dbReference type="InterPro" id="IPR044878">
    <property type="entry name" value="UbiA_sf"/>
</dbReference>
<feature type="transmembrane region" description="Helical" evidence="5">
    <location>
        <begin position="126"/>
        <end position="144"/>
    </location>
</feature>